<dbReference type="InterPro" id="IPR016712">
    <property type="entry name" value="Rbsml_bS1m-like"/>
</dbReference>
<gene>
    <name evidence="2" type="ORF">AAFC00_001980</name>
</gene>
<evidence type="ECO:0000256" key="1">
    <source>
        <dbReference type="SAM" id="MobiDB-lite"/>
    </source>
</evidence>
<feature type="compositionally biased region" description="Polar residues" evidence="1">
    <location>
        <begin position="33"/>
        <end position="45"/>
    </location>
</feature>
<dbReference type="Pfam" id="PF11709">
    <property type="entry name" value="Mit_ribos_Mrp51"/>
    <property type="match status" value="1"/>
</dbReference>
<dbReference type="Proteomes" id="UP001562354">
    <property type="component" value="Unassembled WGS sequence"/>
</dbReference>
<feature type="region of interest" description="Disordered" evidence="1">
    <location>
        <begin position="461"/>
        <end position="505"/>
    </location>
</feature>
<proteinExistence type="predicted"/>
<evidence type="ECO:0000313" key="2">
    <source>
        <dbReference type="EMBL" id="KAL1305039.1"/>
    </source>
</evidence>
<dbReference type="GeneID" id="95975682"/>
<dbReference type="EMBL" id="JBFMKM010000007">
    <property type="protein sequence ID" value="KAL1305039.1"/>
    <property type="molecule type" value="Genomic_DNA"/>
</dbReference>
<keyword evidence="3" id="KW-1185">Reference proteome</keyword>
<dbReference type="RefSeq" id="XP_069201313.1">
    <property type="nucleotide sequence ID" value="XM_069341242.1"/>
</dbReference>
<organism evidence="2 3">
    <name type="scientific">Neodothiora populina</name>
    <dbReference type="NCBI Taxonomy" id="2781224"/>
    <lineage>
        <taxon>Eukaryota</taxon>
        <taxon>Fungi</taxon>
        <taxon>Dikarya</taxon>
        <taxon>Ascomycota</taxon>
        <taxon>Pezizomycotina</taxon>
        <taxon>Dothideomycetes</taxon>
        <taxon>Dothideomycetidae</taxon>
        <taxon>Dothideales</taxon>
        <taxon>Dothioraceae</taxon>
        <taxon>Neodothiora</taxon>
    </lineage>
</organism>
<comment type="caution">
    <text evidence="2">The sequence shown here is derived from an EMBL/GenBank/DDBJ whole genome shotgun (WGS) entry which is preliminary data.</text>
</comment>
<dbReference type="PANTHER" id="PTHR28058">
    <property type="entry name" value="37S RIBOSOMAL PROTEIN MRP51, MITOCHONDRIAL"/>
    <property type="match status" value="1"/>
</dbReference>
<feature type="region of interest" description="Disordered" evidence="1">
    <location>
        <begin position="33"/>
        <end position="65"/>
    </location>
</feature>
<protein>
    <submittedName>
        <fullName evidence="2">Uncharacterized protein</fullName>
    </submittedName>
</protein>
<accession>A0ABR3PFY6</accession>
<evidence type="ECO:0000313" key="3">
    <source>
        <dbReference type="Proteomes" id="UP001562354"/>
    </source>
</evidence>
<name>A0ABR3PFY6_9PEZI</name>
<dbReference type="PANTHER" id="PTHR28058:SF1">
    <property type="entry name" value="SMALL RIBOSOMAL SUBUNIT PROTEIN BS1M"/>
    <property type="match status" value="1"/>
</dbReference>
<sequence length="549" mass="60298">MSKSLNSPTARLLRSSRLFSLPPPLPAAPLEAVNSSGQLRSSDTATLPYPTHQAISTPPAARHRGDWGLKRSLPGRSMPRCNAHVRIKAIDNLNHMTDFASAADHTQTVLKWQDMNMPLSMPQKRNGMTRGSRATPVSVFEEDVDNTAFPTTAASQAGARDIDSIPISAERAIILRSLSAADSPQRWKTEGPWVNGLSEEEFQQYLAKTVRKHKPGFLKFLEQVKIDQKKSAAIAAMRDSGLISDMDPKAFAFEVEQQSQLHRHELGDLIKELRDNNNGLSSELSELVRQYFDLPAFPIVKQDSTNAFIKNLRLPAETDLANPPATHPSAGLSYLRTKAFLQNHPTFGPQASHEPVEARVIRPRSAIGAGNDRRANIGVAGFVTEESHHSNFNNSKLRNAENLSPEQRHIQKLSHLDPDTPGGNKIWVDPIKAHVDEKGLIQISVDRAADGAVGVKTGKPIEAPSLSSAPRFGFPSGRAPRLDERSPPGTRGNANYGYALPDERPARRAQAFDAAELTRAKGAVEGESREDPTKLIEQLARQHQNERKA</sequence>
<reference evidence="2 3" key="1">
    <citation type="submission" date="2024-07" db="EMBL/GenBank/DDBJ databases">
        <title>Draft sequence of the Neodothiora populina.</title>
        <authorList>
            <person name="Drown D.D."/>
            <person name="Schuette U.S."/>
            <person name="Buechlein A.B."/>
            <person name="Rusch D.R."/>
            <person name="Winton L.W."/>
            <person name="Adams G.A."/>
        </authorList>
    </citation>
    <scope>NUCLEOTIDE SEQUENCE [LARGE SCALE GENOMIC DNA]</scope>
    <source>
        <strain evidence="2 3">CPC 39397</strain>
    </source>
</reference>